<accession>A0A3B0VPU2</accession>
<gene>
    <name evidence="2" type="ORF">MNBD_DELTA03-1111</name>
</gene>
<feature type="transmembrane region" description="Helical" evidence="1">
    <location>
        <begin position="20"/>
        <end position="38"/>
    </location>
</feature>
<evidence type="ECO:0000313" key="2">
    <source>
        <dbReference type="EMBL" id="VAW42470.1"/>
    </source>
</evidence>
<keyword evidence="1" id="KW-1133">Transmembrane helix</keyword>
<dbReference type="EMBL" id="UOEX01000446">
    <property type="protein sequence ID" value="VAW42470.1"/>
    <property type="molecule type" value="Genomic_DNA"/>
</dbReference>
<evidence type="ECO:0000256" key="1">
    <source>
        <dbReference type="SAM" id="Phobius"/>
    </source>
</evidence>
<name>A0A3B0VPU2_9ZZZZ</name>
<sequence>MPVDKRRTDKKDLWDKLSSIGPLFIALAVSAIGGWFNFQQASLEKANHRQELFTSLLAQRERADSNLRATMFNTLFEAYFGGKFSSKTAKRPADSKGNEQFNPNAIRSQIMFLNLLSRNFDTIDIKPLFEEVDRQLTVLINDKRAGDDSKDAFVLRQKLRRVGKSLALNQAKNLASLQQTHTEKVFIKKCGSEPAEFHIIGKTQVQSKIIDVTDILDGKVRVVLDTSDSASDNGVPPSFTVSFYDMPYIDNAHLSSNVRLSIVLEQYISPRRFKPFLNQIVDHGIADTVRRSLENGRDSNCDQAVIRLIQFPEGYMGLRDRPYLEEVYRRILHAQSEKGGKI</sequence>
<keyword evidence="1" id="KW-0472">Membrane</keyword>
<dbReference type="AlphaFoldDB" id="A0A3B0VPU2"/>
<reference evidence="2" key="1">
    <citation type="submission" date="2018-06" db="EMBL/GenBank/DDBJ databases">
        <authorList>
            <person name="Zhirakovskaya E."/>
        </authorList>
    </citation>
    <scope>NUCLEOTIDE SEQUENCE</scope>
</reference>
<keyword evidence="1" id="KW-0812">Transmembrane</keyword>
<proteinExistence type="predicted"/>
<organism evidence="2">
    <name type="scientific">hydrothermal vent metagenome</name>
    <dbReference type="NCBI Taxonomy" id="652676"/>
    <lineage>
        <taxon>unclassified sequences</taxon>
        <taxon>metagenomes</taxon>
        <taxon>ecological metagenomes</taxon>
    </lineage>
</organism>
<protein>
    <submittedName>
        <fullName evidence="2">Uncharacterized protein</fullName>
    </submittedName>
</protein>